<evidence type="ECO:0000313" key="2">
    <source>
        <dbReference type="Proteomes" id="UP000605361"/>
    </source>
</evidence>
<name>A0A931A784_9ACTN</name>
<keyword evidence="2" id="KW-1185">Reference proteome</keyword>
<dbReference type="AlphaFoldDB" id="A0A931A784"/>
<dbReference type="Proteomes" id="UP000605361">
    <property type="component" value="Unassembled WGS sequence"/>
</dbReference>
<organism evidence="1 2">
    <name type="scientific">Nonomuraea cypriaca</name>
    <dbReference type="NCBI Taxonomy" id="1187855"/>
    <lineage>
        <taxon>Bacteria</taxon>
        <taxon>Bacillati</taxon>
        <taxon>Actinomycetota</taxon>
        <taxon>Actinomycetes</taxon>
        <taxon>Streptosporangiales</taxon>
        <taxon>Streptosporangiaceae</taxon>
        <taxon>Nonomuraea</taxon>
    </lineage>
</organism>
<evidence type="ECO:0000313" key="1">
    <source>
        <dbReference type="EMBL" id="MBF8186285.1"/>
    </source>
</evidence>
<accession>A0A931A784</accession>
<proteinExistence type="predicted"/>
<reference evidence="1" key="1">
    <citation type="submission" date="2020-11" db="EMBL/GenBank/DDBJ databases">
        <title>Whole-genome analyses of Nonomuraea sp. K274.</title>
        <authorList>
            <person name="Veyisoglu A."/>
        </authorList>
    </citation>
    <scope>NUCLEOTIDE SEQUENCE</scope>
    <source>
        <strain evidence="1">K274</strain>
    </source>
</reference>
<sequence>MGSWRAAGALFAYFAYAANGRLEAGFDPADFDKADPAARCGWNTGAVDAYLHDLDFSAGGISRHACITMLERIAGATFPEDHQRPAGPHVGFTIARPLPVMSDAEVAHFMGPPLS</sequence>
<protein>
    <submittedName>
        <fullName evidence="1">Uncharacterized protein</fullName>
    </submittedName>
</protein>
<dbReference type="EMBL" id="JADOGI010000025">
    <property type="protein sequence ID" value="MBF8186285.1"/>
    <property type="molecule type" value="Genomic_DNA"/>
</dbReference>
<comment type="caution">
    <text evidence="1">The sequence shown here is derived from an EMBL/GenBank/DDBJ whole genome shotgun (WGS) entry which is preliminary data.</text>
</comment>
<dbReference type="RefSeq" id="WP_195895261.1">
    <property type="nucleotide sequence ID" value="NZ_JADOGI010000025.1"/>
</dbReference>
<gene>
    <name evidence="1" type="ORF">ITP53_11105</name>
</gene>